<dbReference type="Pfam" id="PF16039">
    <property type="entry name" value="DUF4791"/>
    <property type="match status" value="2"/>
</dbReference>
<dbReference type="EnsemblMetazoa" id="GMOY008481-RA">
    <property type="protein sequence ID" value="GMOY008481-PA"/>
    <property type="gene ID" value="GMOY008481"/>
</dbReference>
<name>A0A1B0G585_GLOMM</name>
<keyword evidence="3" id="KW-1185">Reference proteome</keyword>
<reference evidence="2" key="1">
    <citation type="submission" date="2020-05" db="UniProtKB">
        <authorList>
            <consortium name="EnsemblMetazoa"/>
        </authorList>
    </citation>
    <scope>IDENTIFICATION</scope>
    <source>
        <strain evidence="2">Yale</strain>
    </source>
</reference>
<feature type="transmembrane region" description="Helical" evidence="1">
    <location>
        <begin position="140"/>
        <end position="158"/>
    </location>
</feature>
<dbReference type="InterPro" id="IPR032007">
    <property type="entry name" value="DUF4791"/>
</dbReference>
<evidence type="ECO:0000256" key="1">
    <source>
        <dbReference type="SAM" id="Phobius"/>
    </source>
</evidence>
<feature type="transmembrane region" description="Helical" evidence="1">
    <location>
        <begin position="199"/>
        <end position="221"/>
    </location>
</feature>
<proteinExistence type="predicted"/>
<feature type="transmembrane region" description="Helical" evidence="1">
    <location>
        <begin position="28"/>
        <end position="46"/>
    </location>
</feature>
<sequence>MLVKRIPFAALLTMTGYATYKMPPDQYPYAFIACSVALVSASLGVLRGPQHSRGLVNQVLTSLMDFAPLPLMNIQIYLEAKPLYALAHSFSLIPLGIDILVKLFGDECDDKAAASLKLVNNVINMASLTAISIIDDNYMYFFVMLSYLMAQASLLYGHCENCVWTERIHLLFFTLFFFVGILLGTAGHALVSVSPLQHPYAFCACAVGFCHALASLAETIACEDRCTLCFKRLTCSCIEIMTLPMLNIEFYLKSEQSSPLALGHGLFVVPLAFDLLTKVSPSAEGEDDSTRTLKDLTILGNIVSLLFLAANENNAVYGMMVVAAFIAKYGAMFMDSLIAGTGECTGLLGYSLLFGLVPMALKTGYHILIS</sequence>
<dbReference type="Proteomes" id="UP000092444">
    <property type="component" value="Unassembled WGS sequence"/>
</dbReference>
<dbReference type="AlphaFoldDB" id="A0A1B0G585"/>
<feature type="transmembrane region" description="Helical" evidence="1">
    <location>
        <begin position="347"/>
        <end position="368"/>
    </location>
</feature>
<feature type="transmembrane region" description="Helical" evidence="1">
    <location>
        <begin position="116"/>
        <end position="134"/>
    </location>
</feature>
<dbReference type="PhylomeDB" id="A0A1B0G585"/>
<dbReference type="EMBL" id="CCAG010000344">
    <property type="status" value="NOT_ANNOTATED_CDS"/>
    <property type="molecule type" value="Genomic_DNA"/>
</dbReference>
<keyword evidence="1" id="KW-0812">Transmembrane</keyword>
<feature type="transmembrane region" description="Helical" evidence="1">
    <location>
        <begin position="170"/>
        <end position="193"/>
    </location>
</feature>
<dbReference type="STRING" id="37546.A0A1B0G585"/>
<evidence type="ECO:0000313" key="2">
    <source>
        <dbReference type="EnsemblMetazoa" id="GMOY008481-PA"/>
    </source>
</evidence>
<dbReference type="VEuPathDB" id="VectorBase:GMOY008481"/>
<evidence type="ECO:0000313" key="3">
    <source>
        <dbReference type="Proteomes" id="UP000092444"/>
    </source>
</evidence>
<feature type="transmembrane region" description="Helical" evidence="1">
    <location>
        <begin position="84"/>
        <end position="104"/>
    </location>
</feature>
<feature type="transmembrane region" description="Helical" evidence="1">
    <location>
        <begin position="58"/>
        <end position="78"/>
    </location>
</feature>
<organism evidence="2 3">
    <name type="scientific">Glossina morsitans morsitans</name>
    <name type="common">Savannah tsetse fly</name>
    <dbReference type="NCBI Taxonomy" id="37546"/>
    <lineage>
        <taxon>Eukaryota</taxon>
        <taxon>Metazoa</taxon>
        <taxon>Ecdysozoa</taxon>
        <taxon>Arthropoda</taxon>
        <taxon>Hexapoda</taxon>
        <taxon>Insecta</taxon>
        <taxon>Pterygota</taxon>
        <taxon>Neoptera</taxon>
        <taxon>Endopterygota</taxon>
        <taxon>Diptera</taxon>
        <taxon>Brachycera</taxon>
        <taxon>Muscomorpha</taxon>
        <taxon>Hippoboscoidea</taxon>
        <taxon>Glossinidae</taxon>
        <taxon>Glossina</taxon>
    </lineage>
</organism>
<protein>
    <submittedName>
        <fullName evidence="2">Uncharacterized protein</fullName>
    </submittedName>
</protein>
<accession>A0A1B0G585</accession>
<keyword evidence="1" id="KW-1133">Transmembrane helix</keyword>
<feature type="transmembrane region" description="Helical" evidence="1">
    <location>
        <begin position="298"/>
        <end position="327"/>
    </location>
</feature>
<keyword evidence="1" id="KW-0472">Membrane</keyword>